<gene>
    <name evidence="2" type="ORF">CYLTODRAFT_452896</name>
</gene>
<organism evidence="2 3">
    <name type="scientific">Cylindrobasidium torrendii FP15055 ss-10</name>
    <dbReference type="NCBI Taxonomy" id="1314674"/>
    <lineage>
        <taxon>Eukaryota</taxon>
        <taxon>Fungi</taxon>
        <taxon>Dikarya</taxon>
        <taxon>Basidiomycota</taxon>
        <taxon>Agaricomycotina</taxon>
        <taxon>Agaricomycetes</taxon>
        <taxon>Agaricomycetidae</taxon>
        <taxon>Agaricales</taxon>
        <taxon>Marasmiineae</taxon>
        <taxon>Physalacriaceae</taxon>
        <taxon>Cylindrobasidium</taxon>
    </lineage>
</organism>
<feature type="transmembrane region" description="Helical" evidence="1">
    <location>
        <begin position="261"/>
        <end position="280"/>
    </location>
</feature>
<dbReference type="Proteomes" id="UP000054007">
    <property type="component" value="Unassembled WGS sequence"/>
</dbReference>
<evidence type="ECO:0000313" key="3">
    <source>
        <dbReference type="Proteomes" id="UP000054007"/>
    </source>
</evidence>
<evidence type="ECO:0000256" key="1">
    <source>
        <dbReference type="SAM" id="Phobius"/>
    </source>
</evidence>
<keyword evidence="1" id="KW-0812">Transmembrane</keyword>
<feature type="transmembrane region" description="Helical" evidence="1">
    <location>
        <begin position="128"/>
        <end position="147"/>
    </location>
</feature>
<dbReference type="STRING" id="1314674.A0A0D7BGG7"/>
<evidence type="ECO:0000313" key="2">
    <source>
        <dbReference type="EMBL" id="KIY69179.1"/>
    </source>
</evidence>
<sequence>MSSPDEQLSAGLKEAYVALHLAGGHIALPILILTAVFAKSVHAHPTLVNLWFSWVVYSVASSFMLYGAGHTSDERALCQASQTLIHSTGPMTTTAGLMVVYQIWHTIEEPSQMKRLPFRSKWSLGTKVSLAIPYIVLVAFSLTYSLYGTKNPANVILSQTGLYCSLDNSSLFMKYGATSYCAFMLASILVIEAAILVRFGRMWSQISRIFPLASRNTSFFLIFRVAVFTLYSVVAFSVAALLAPQHDPSGWPYLVQASVPLAAAVVFGTQSDILNAWLFWRKEPSRPATPRVHVDLDTVSVGSSKHMWKRDSETIETSTPSLSPVASLPYTEIV</sequence>
<feature type="transmembrane region" description="Helical" evidence="1">
    <location>
        <begin position="218"/>
        <end position="241"/>
    </location>
</feature>
<feature type="transmembrane region" description="Helical" evidence="1">
    <location>
        <begin position="50"/>
        <end position="69"/>
    </location>
</feature>
<accession>A0A0D7BGG7</accession>
<reference evidence="2 3" key="1">
    <citation type="journal article" date="2015" name="Fungal Genet. Biol.">
        <title>Evolution of novel wood decay mechanisms in Agaricales revealed by the genome sequences of Fistulina hepatica and Cylindrobasidium torrendii.</title>
        <authorList>
            <person name="Floudas D."/>
            <person name="Held B.W."/>
            <person name="Riley R."/>
            <person name="Nagy L.G."/>
            <person name="Koehler G."/>
            <person name="Ransdell A.S."/>
            <person name="Younus H."/>
            <person name="Chow J."/>
            <person name="Chiniquy J."/>
            <person name="Lipzen A."/>
            <person name="Tritt A."/>
            <person name="Sun H."/>
            <person name="Haridas S."/>
            <person name="LaButti K."/>
            <person name="Ohm R.A."/>
            <person name="Kues U."/>
            <person name="Blanchette R.A."/>
            <person name="Grigoriev I.V."/>
            <person name="Minto R.E."/>
            <person name="Hibbett D.S."/>
        </authorList>
    </citation>
    <scope>NUCLEOTIDE SEQUENCE [LARGE SCALE GENOMIC DNA]</scope>
    <source>
        <strain evidence="2 3">FP15055 ss-10</strain>
    </source>
</reference>
<keyword evidence="1" id="KW-1133">Transmembrane helix</keyword>
<feature type="transmembrane region" description="Helical" evidence="1">
    <location>
        <begin position="15"/>
        <end position="38"/>
    </location>
</feature>
<keyword evidence="3" id="KW-1185">Reference proteome</keyword>
<proteinExistence type="predicted"/>
<feature type="transmembrane region" description="Helical" evidence="1">
    <location>
        <begin position="89"/>
        <end position="107"/>
    </location>
</feature>
<keyword evidence="1" id="KW-0472">Membrane</keyword>
<dbReference type="EMBL" id="KN880489">
    <property type="protein sequence ID" value="KIY69179.1"/>
    <property type="molecule type" value="Genomic_DNA"/>
</dbReference>
<feature type="transmembrane region" description="Helical" evidence="1">
    <location>
        <begin position="177"/>
        <end position="197"/>
    </location>
</feature>
<name>A0A0D7BGG7_9AGAR</name>
<dbReference type="AlphaFoldDB" id="A0A0D7BGG7"/>
<protein>
    <submittedName>
        <fullName evidence="2">Uncharacterized protein</fullName>
    </submittedName>
</protein>
<dbReference type="OrthoDB" id="3046318at2759"/>